<dbReference type="AlphaFoldDB" id="A0A1I5DPL4"/>
<gene>
    <name evidence="2" type="ORF">SAMN05660359_00937</name>
</gene>
<evidence type="ECO:0008006" key="4">
    <source>
        <dbReference type="Google" id="ProtNLM"/>
    </source>
</evidence>
<evidence type="ECO:0000313" key="3">
    <source>
        <dbReference type="Proteomes" id="UP000183642"/>
    </source>
</evidence>
<proteinExistence type="predicted"/>
<name>A0A1I5DPL4_9ACTN</name>
<evidence type="ECO:0000313" key="2">
    <source>
        <dbReference type="EMBL" id="SFO01087.1"/>
    </source>
</evidence>
<feature type="compositionally biased region" description="Low complexity" evidence="1">
    <location>
        <begin position="97"/>
        <end position="107"/>
    </location>
</feature>
<dbReference type="Proteomes" id="UP000183642">
    <property type="component" value="Unassembled WGS sequence"/>
</dbReference>
<feature type="region of interest" description="Disordered" evidence="1">
    <location>
        <begin position="69"/>
        <end position="173"/>
    </location>
</feature>
<protein>
    <recommendedName>
        <fullName evidence="4">Protoporphyrinogen oxidase</fullName>
    </recommendedName>
</protein>
<dbReference type="EMBL" id="FOWE01000002">
    <property type="protein sequence ID" value="SFO01087.1"/>
    <property type="molecule type" value="Genomic_DNA"/>
</dbReference>
<dbReference type="RefSeq" id="WP_075012340.1">
    <property type="nucleotide sequence ID" value="NZ_FOWE01000002.1"/>
</dbReference>
<organism evidence="2 3">
    <name type="scientific">Geodermatophilus obscurus</name>
    <dbReference type="NCBI Taxonomy" id="1861"/>
    <lineage>
        <taxon>Bacteria</taxon>
        <taxon>Bacillati</taxon>
        <taxon>Actinomycetota</taxon>
        <taxon>Actinomycetes</taxon>
        <taxon>Geodermatophilales</taxon>
        <taxon>Geodermatophilaceae</taxon>
        <taxon>Geodermatophilus</taxon>
    </lineage>
</organism>
<keyword evidence="3" id="KW-1185">Reference proteome</keyword>
<reference evidence="3" key="1">
    <citation type="submission" date="2016-10" db="EMBL/GenBank/DDBJ databases">
        <authorList>
            <person name="Varghese N."/>
            <person name="Submissions S."/>
        </authorList>
    </citation>
    <scope>NUCLEOTIDE SEQUENCE [LARGE SCALE GENOMIC DNA]</scope>
    <source>
        <strain evidence="3">DSM 43161</strain>
    </source>
</reference>
<feature type="compositionally biased region" description="Low complexity" evidence="1">
    <location>
        <begin position="128"/>
        <end position="153"/>
    </location>
</feature>
<feature type="compositionally biased region" description="Gly residues" evidence="1">
    <location>
        <begin position="73"/>
        <end position="96"/>
    </location>
</feature>
<accession>A0A1I5DPL4</accession>
<evidence type="ECO:0000256" key="1">
    <source>
        <dbReference type="SAM" id="MobiDB-lite"/>
    </source>
</evidence>
<sequence length="173" mass="16336">MGKLSLGLGLAVGYVLGARAGKEKYEQIKQAASGVMARPEVQQAVGQAVEQARAVAPAQLRGTIDKLAASATGGSGSGGAGSGGSGSGGSGSGGTGTDAAGRTPAGTIEGEATLLGDVEAVVPPPPATTGTGTTTVTTTGTTTVTGGPVTDDVPVPDPLVPPAKSNRGSAGRA</sequence>